<reference evidence="1 2" key="1">
    <citation type="submission" date="2020-04" db="EMBL/GenBank/DDBJ databases">
        <title>Perkinsus chesapeaki whole genome sequence.</title>
        <authorList>
            <person name="Bogema D.R."/>
        </authorList>
    </citation>
    <scope>NUCLEOTIDE SEQUENCE [LARGE SCALE GENOMIC DNA]</scope>
    <source>
        <strain evidence="1">ATCC PRA-425</strain>
    </source>
</reference>
<dbReference type="Proteomes" id="UP000591131">
    <property type="component" value="Unassembled WGS sequence"/>
</dbReference>
<dbReference type="OrthoDB" id="10420983at2759"/>
<proteinExistence type="predicted"/>
<dbReference type="EMBL" id="JAAPAO010000350">
    <property type="protein sequence ID" value="KAF4662301.1"/>
    <property type="molecule type" value="Genomic_DNA"/>
</dbReference>
<protein>
    <recommendedName>
        <fullName evidence="3">F-box domain-containing protein</fullName>
    </recommendedName>
</protein>
<gene>
    <name evidence="1" type="ORF">FOL47_006323</name>
</gene>
<sequence length="302" mass="33915">MSSGTVYQRAKASLDHLEAQLRPGGPRAGSALIRIGEGIRDGEREETEALMSEVRRKASSGGTYGDQMREKATALLSRWEFFKVRYESSAHENIRLDSPESLQAAVVADLRRLSANVQIENVAEDVVVRIGECRFTVIILGRQRVVIEGVRQKRRLEVVEKIGQNSRDVLTRFRTTFAEPLVYGLPIPHFCELPVDLASRIVGYCAFARDLGHLELTCKFLNGVSAPFWREVATRLGLRGEQGAKVLVKKFYQDRKAIRRKFVVPRMVQIGGPNGGFRYYPIGPTFNDREPGGGFLPRNVVR</sequence>
<dbReference type="AlphaFoldDB" id="A0A7J6LU19"/>
<evidence type="ECO:0000313" key="1">
    <source>
        <dbReference type="EMBL" id="KAF4662301.1"/>
    </source>
</evidence>
<keyword evidence="2" id="KW-1185">Reference proteome</keyword>
<evidence type="ECO:0000313" key="2">
    <source>
        <dbReference type="Proteomes" id="UP000591131"/>
    </source>
</evidence>
<name>A0A7J6LU19_PERCH</name>
<accession>A0A7J6LU19</accession>
<evidence type="ECO:0008006" key="3">
    <source>
        <dbReference type="Google" id="ProtNLM"/>
    </source>
</evidence>
<comment type="caution">
    <text evidence="1">The sequence shown here is derived from an EMBL/GenBank/DDBJ whole genome shotgun (WGS) entry which is preliminary data.</text>
</comment>
<organism evidence="1 2">
    <name type="scientific">Perkinsus chesapeaki</name>
    <name type="common">Clam parasite</name>
    <name type="synonym">Perkinsus andrewsi</name>
    <dbReference type="NCBI Taxonomy" id="330153"/>
    <lineage>
        <taxon>Eukaryota</taxon>
        <taxon>Sar</taxon>
        <taxon>Alveolata</taxon>
        <taxon>Perkinsozoa</taxon>
        <taxon>Perkinsea</taxon>
        <taxon>Perkinsida</taxon>
        <taxon>Perkinsidae</taxon>
        <taxon>Perkinsus</taxon>
    </lineage>
</organism>